<dbReference type="GO" id="GO:0009903">
    <property type="term" value="P:chloroplast avoidance movement"/>
    <property type="evidence" value="ECO:0007669"/>
    <property type="project" value="TreeGrafter"/>
</dbReference>
<dbReference type="PANTHER" id="PTHR32054">
    <property type="entry name" value="HEAVY CHAIN, PUTATIVE, EXPRESSED-RELATED-RELATED"/>
    <property type="match status" value="1"/>
</dbReference>
<name>A0A2N9FZ38_FAGSY</name>
<feature type="compositionally biased region" description="Polar residues" evidence="4">
    <location>
        <begin position="843"/>
        <end position="861"/>
    </location>
</feature>
<dbReference type="Pfam" id="PF05701">
    <property type="entry name" value="WEMBL"/>
    <property type="match status" value="1"/>
</dbReference>
<dbReference type="AlphaFoldDB" id="A0A2N9FZ38"/>
<feature type="compositionally biased region" description="Basic and acidic residues" evidence="4">
    <location>
        <begin position="639"/>
        <end position="652"/>
    </location>
</feature>
<organism evidence="5">
    <name type="scientific">Fagus sylvatica</name>
    <name type="common">Beechnut</name>
    <dbReference type="NCBI Taxonomy" id="28930"/>
    <lineage>
        <taxon>Eukaryota</taxon>
        <taxon>Viridiplantae</taxon>
        <taxon>Streptophyta</taxon>
        <taxon>Embryophyta</taxon>
        <taxon>Tracheophyta</taxon>
        <taxon>Spermatophyta</taxon>
        <taxon>Magnoliopsida</taxon>
        <taxon>eudicotyledons</taxon>
        <taxon>Gunneridae</taxon>
        <taxon>Pentapetalae</taxon>
        <taxon>rosids</taxon>
        <taxon>fabids</taxon>
        <taxon>Fagales</taxon>
        <taxon>Fagaceae</taxon>
        <taxon>Fagus</taxon>
    </lineage>
</organism>
<feature type="compositionally biased region" description="Polar residues" evidence="4">
    <location>
        <begin position="113"/>
        <end position="124"/>
    </location>
</feature>
<dbReference type="InterPro" id="IPR008545">
    <property type="entry name" value="Web"/>
</dbReference>
<feature type="region of interest" description="Disordered" evidence="4">
    <location>
        <begin position="1"/>
        <end position="182"/>
    </location>
</feature>
<feature type="compositionally biased region" description="Basic and acidic residues" evidence="4">
    <location>
        <begin position="1"/>
        <end position="19"/>
    </location>
</feature>
<evidence type="ECO:0008006" key="6">
    <source>
        <dbReference type="Google" id="ProtNLM"/>
    </source>
</evidence>
<evidence type="ECO:0000256" key="4">
    <source>
        <dbReference type="SAM" id="MobiDB-lite"/>
    </source>
</evidence>
<comment type="similarity">
    <text evidence="1">Belongs to the WEB family.</text>
</comment>
<feature type="compositionally biased region" description="Basic and acidic residues" evidence="4">
    <location>
        <begin position="502"/>
        <end position="525"/>
    </location>
</feature>
<protein>
    <recommendedName>
        <fullName evidence="6">Protein WEAK CHLOROPLAST MOVEMENT UNDER BLUE LIGHT 1</fullName>
    </recommendedName>
</protein>
<keyword evidence="2 3" id="KW-0175">Coiled coil</keyword>
<reference evidence="5" key="1">
    <citation type="submission" date="2018-02" db="EMBL/GenBank/DDBJ databases">
        <authorList>
            <person name="Cohen D.B."/>
            <person name="Kent A.D."/>
        </authorList>
    </citation>
    <scope>NUCLEOTIDE SEQUENCE</scope>
</reference>
<feature type="compositionally biased region" description="Polar residues" evidence="4">
    <location>
        <begin position="27"/>
        <end position="61"/>
    </location>
</feature>
<feature type="region of interest" description="Disordered" evidence="4">
    <location>
        <begin position="502"/>
        <end position="527"/>
    </location>
</feature>
<dbReference type="GO" id="GO:0005829">
    <property type="term" value="C:cytosol"/>
    <property type="evidence" value="ECO:0007669"/>
    <property type="project" value="TreeGrafter"/>
</dbReference>
<dbReference type="GO" id="GO:0009904">
    <property type="term" value="P:chloroplast accumulation movement"/>
    <property type="evidence" value="ECO:0007669"/>
    <property type="project" value="TreeGrafter"/>
</dbReference>
<evidence type="ECO:0000313" key="5">
    <source>
        <dbReference type="EMBL" id="SPC92360.1"/>
    </source>
</evidence>
<feature type="region of interest" description="Disordered" evidence="4">
    <location>
        <begin position="790"/>
        <end position="869"/>
    </location>
</feature>
<evidence type="ECO:0000256" key="2">
    <source>
        <dbReference type="ARBA" id="ARBA00023054"/>
    </source>
</evidence>
<dbReference type="EMBL" id="OIVN01001302">
    <property type="protein sequence ID" value="SPC92360.1"/>
    <property type="molecule type" value="Genomic_DNA"/>
</dbReference>
<gene>
    <name evidence="5" type="ORF">FSB_LOCUS20242</name>
</gene>
<feature type="compositionally biased region" description="Basic and acidic residues" evidence="4">
    <location>
        <begin position="140"/>
        <end position="182"/>
    </location>
</feature>
<proteinExistence type="inferred from homology"/>
<feature type="coiled-coil region" evidence="3">
    <location>
        <begin position="360"/>
        <end position="415"/>
    </location>
</feature>
<feature type="compositionally biased region" description="Polar residues" evidence="4">
    <location>
        <begin position="803"/>
        <end position="815"/>
    </location>
</feature>
<feature type="coiled-coil region" evidence="3">
    <location>
        <begin position="257"/>
        <end position="326"/>
    </location>
</feature>
<evidence type="ECO:0000256" key="3">
    <source>
        <dbReference type="SAM" id="Coils"/>
    </source>
</evidence>
<feature type="region of interest" description="Disordered" evidence="4">
    <location>
        <begin position="609"/>
        <end position="659"/>
    </location>
</feature>
<feature type="coiled-coil region" evidence="3">
    <location>
        <begin position="749"/>
        <end position="776"/>
    </location>
</feature>
<feature type="compositionally biased region" description="Polar residues" evidence="4">
    <location>
        <begin position="69"/>
        <end position="85"/>
    </location>
</feature>
<accession>A0A2N9FZ38</accession>
<dbReference type="PANTHER" id="PTHR32054:SF31">
    <property type="entry name" value="PROTEIN WEAK CHLOROPLAST MOVEMENT UNDER BLUE LIGHT 1"/>
    <property type="match status" value="1"/>
</dbReference>
<feature type="coiled-coil region" evidence="3">
    <location>
        <begin position="448"/>
        <end position="492"/>
    </location>
</feature>
<evidence type="ECO:0000256" key="1">
    <source>
        <dbReference type="ARBA" id="ARBA00005485"/>
    </source>
</evidence>
<sequence length="890" mass="98243">MEDAKIAEEKPPQDVKIAHEMPPPESSLPSQDGHSYVEATTNPVTNGQVEPNGQLSETIQDASDGPSLGQDQLLPTYTSASTLTDEVNKTETDQPDIALANSKTGGIIDSSDEPQAQDVSSINSAHVHVDDVTPPASSAEVKEYNEDHVVLRDEHSSPEVKESKNEDHVVPTEEHSSPEVRESNNVDFVIPSDELSLPHAKFANIAVKKPATIDPDPSKHVKQVDVNRGLIDTTAPFESVKEAVSKFGGIVDWKAHRMQTVERRKLVEQELEKVQEEIPEYKRESEIAEDAKMQVLKELDSTKRLIEELKLNLERAQTEEHQAKQDSELAKLRVEEMEQGIADEASVAAKAQLEVAKARHTAAVSDLKSVKEELESLRKEFASLVTEKDVAVQKAEEAISASKEVEKTVEELTIELIATKESLESAHAAHLEAEEQRIGAAMAREQDSLYWEKELKQAEEELQRLDQQILSAKDLKSKLDTASALLLDLKAELAAYMESKLKEESGEGHSNGELEDPAKKSKTHSDIQAAVASAKKELEEVKLNIEKAIAEVTCLKVATTSLKSELETEKSGLATIRQREGMASVAVASLEAEIDRTRSEIALVQMKEKESREKMAELPKQLQHAAQEADQAKSLAQAAREELRKAKEEAEQAKAGASTVESRLLAAQKEIEAAKASEKLAIAAIKALQESESAKSINDVDSPTGVTLSLEEYYELSKCAHEAEEQANIRVATATSQIEVAKESELKSLAKLEEVNKEMAARKEELKIAMENAEKAKEGKLGVEHELRKWRSEHEQQRRKASESAQVVVNPNKSPRASFEGRKETKNFDQAPDATIPVHYVSSPPTNMHVNSTDSELSTETKVGKKKKRPLFPRVLMFLARRRSNSTKST</sequence>
<feature type="compositionally biased region" description="Basic and acidic residues" evidence="4">
    <location>
        <begin position="790"/>
        <end position="802"/>
    </location>
</feature>